<dbReference type="PIRSF" id="PIRSF002158">
    <property type="entry name" value="Ribosomal_L2"/>
    <property type="match status" value="1"/>
</dbReference>
<evidence type="ECO:0000259" key="7">
    <source>
        <dbReference type="SMART" id="SM01382"/>
    </source>
</evidence>
<dbReference type="Gene3D" id="4.10.950.10">
    <property type="entry name" value="Ribosomal protein L2, domain 3"/>
    <property type="match status" value="1"/>
</dbReference>
<dbReference type="GO" id="GO:0006412">
    <property type="term" value="P:translation"/>
    <property type="evidence" value="ECO:0007669"/>
    <property type="project" value="InterPro"/>
</dbReference>
<reference evidence="9 10" key="1">
    <citation type="journal article" date="2016" name="Nat. Commun.">
        <title>Thousands of microbial genomes shed light on interconnected biogeochemical processes in an aquifer system.</title>
        <authorList>
            <person name="Anantharaman K."/>
            <person name="Brown C.T."/>
            <person name="Hug L.A."/>
            <person name="Sharon I."/>
            <person name="Castelle C.J."/>
            <person name="Probst A.J."/>
            <person name="Thomas B.C."/>
            <person name="Singh A."/>
            <person name="Wilkins M.J."/>
            <person name="Karaoz U."/>
            <person name="Brodie E.L."/>
            <person name="Williams K.H."/>
            <person name="Hubbard S.S."/>
            <person name="Banfield J.F."/>
        </authorList>
    </citation>
    <scope>NUCLEOTIDE SEQUENCE [LARGE SCALE GENOMIC DNA]</scope>
</reference>
<gene>
    <name evidence="9" type="ORF">A3A74_01910</name>
</gene>
<evidence type="ECO:0000313" key="10">
    <source>
        <dbReference type="Proteomes" id="UP000179270"/>
    </source>
</evidence>
<dbReference type="SUPFAM" id="SSF50104">
    <property type="entry name" value="Translation proteins SH3-like domain"/>
    <property type="match status" value="1"/>
</dbReference>
<dbReference type="GO" id="GO:0003735">
    <property type="term" value="F:structural constituent of ribosome"/>
    <property type="evidence" value="ECO:0007669"/>
    <property type="project" value="InterPro"/>
</dbReference>
<evidence type="ECO:0000256" key="3">
    <source>
        <dbReference type="ARBA" id="ARBA00023274"/>
    </source>
</evidence>
<dbReference type="InterPro" id="IPR022669">
    <property type="entry name" value="Ribosomal_uL2_C"/>
</dbReference>
<keyword evidence="2 9" id="KW-0689">Ribosomal protein</keyword>
<dbReference type="GO" id="GO:0015934">
    <property type="term" value="C:large ribosomal subunit"/>
    <property type="evidence" value="ECO:0007669"/>
    <property type="project" value="InterPro"/>
</dbReference>
<dbReference type="NCBIfam" id="TIGR01171">
    <property type="entry name" value="rplB_bact"/>
    <property type="match status" value="1"/>
</dbReference>
<feature type="compositionally biased region" description="Basic and acidic residues" evidence="6">
    <location>
        <begin position="218"/>
        <end position="229"/>
    </location>
</feature>
<dbReference type="FunFam" id="2.30.30.30:FF:000001">
    <property type="entry name" value="50S ribosomal protein L2"/>
    <property type="match status" value="1"/>
</dbReference>
<dbReference type="InterPro" id="IPR002171">
    <property type="entry name" value="Ribosomal_uL2"/>
</dbReference>
<evidence type="ECO:0000313" key="9">
    <source>
        <dbReference type="EMBL" id="OGK40440.1"/>
    </source>
</evidence>
<feature type="domain" description="Large ribosomal subunit protein uL2 RNA-binding" evidence="8">
    <location>
        <begin position="27"/>
        <end position="103"/>
    </location>
</feature>
<dbReference type="SMART" id="SM01382">
    <property type="entry name" value="Ribosomal_L2_C"/>
    <property type="match status" value="1"/>
</dbReference>
<dbReference type="SUPFAM" id="SSF50249">
    <property type="entry name" value="Nucleic acid-binding proteins"/>
    <property type="match status" value="1"/>
</dbReference>
<dbReference type="InterPro" id="IPR005880">
    <property type="entry name" value="Ribosomal_uL2_bac/org-type"/>
</dbReference>
<dbReference type="GO" id="GO:0016740">
    <property type="term" value="F:transferase activity"/>
    <property type="evidence" value="ECO:0007669"/>
    <property type="project" value="InterPro"/>
</dbReference>
<evidence type="ECO:0000256" key="5">
    <source>
        <dbReference type="ARBA" id="ARBA00035459"/>
    </source>
</evidence>
<keyword evidence="3" id="KW-0687">Ribonucleoprotein</keyword>
<dbReference type="Pfam" id="PF00181">
    <property type="entry name" value="Ribosomal_L2_N"/>
    <property type="match status" value="1"/>
</dbReference>
<evidence type="ECO:0000256" key="1">
    <source>
        <dbReference type="ARBA" id="ARBA00005636"/>
    </source>
</evidence>
<dbReference type="InterPro" id="IPR014726">
    <property type="entry name" value="Ribosomal_uL2_dom3"/>
</dbReference>
<evidence type="ECO:0000256" key="2">
    <source>
        <dbReference type="ARBA" id="ARBA00022980"/>
    </source>
</evidence>
<organism evidence="9 10">
    <name type="scientific">Candidatus Roizmanbacteria bacterium RIFCSPLOWO2_01_FULL_35_13</name>
    <dbReference type="NCBI Taxonomy" id="1802055"/>
    <lineage>
        <taxon>Bacteria</taxon>
        <taxon>Candidatus Roizmaniibacteriota</taxon>
    </lineage>
</organism>
<dbReference type="Proteomes" id="UP000179270">
    <property type="component" value="Unassembled WGS sequence"/>
</dbReference>
<dbReference type="STRING" id="1802055.A3A74_01910"/>
<dbReference type="GO" id="GO:0003723">
    <property type="term" value="F:RNA binding"/>
    <property type="evidence" value="ECO:0007669"/>
    <property type="project" value="InterPro"/>
</dbReference>
<feature type="domain" description="Large ribosomal subunit protein uL2 C-terminal" evidence="7">
    <location>
        <begin position="109"/>
        <end position="237"/>
    </location>
</feature>
<dbReference type="InterPro" id="IPR014722">
    <property type="entry name" value="Rib_uL2_dom2"/>
</dbReference>
<evidence type="ECO:0000256" key="6">
    <source>
        <dbReference type="SAM" id="MobiDB-lite"/>
    </source>
</evidence>
<comment type="similarity">
    <text evidence="1">Belongs to the universal ribosomal protein uL2 family.</text>
</comment>
<dbReference type="EMBL" id="MGAF01000033">
    <property type="protein sequence ID" value="OGK40440.1"/>
    <property type="molecule type" value="Genomic_DNA"/>
</dbReference>
<dbReference type="InterPro" id="IPR012340">
    <property type="entry name" value="NA-bd_OB-fold"/>
</dbReference>
<dbReference type="PANTHER" id="PTHR13691">
    <property type="entry name" value="RIBOSOMAL PROTEIN L2"/>
    <property type="match status" value="1"/>
</dbReference>
<evidence type="ECO:0000259" key="8">
    <source>
        <dbReference type="SMART" id="SM01383"/>
    </source>
</evidence>
<name>A0A1F7IAS5_9BACT</name>
<feature type="region of interest" description="Disordered" evidence="6">
    <location>
        <begin position="206"/>
        <end position="243"/>
    </location>
</feature>
<dbReference type="Pfam" id="PF03947">
    <property type="entry name" value="Ribosomal_L2_C"/>
    <property type="match status" value="1"/>
</dbReference>
<comment type="caution">
    <text evidence="9">The sequence shown here is derived from an EMBL/GenBank/DDBJ whole genome shotgun (WGS) entry which is preliminary data.</text>
</comment>
<proteinExistence type="inferred from homology"/>
<protein>
    <recommendedName>
        <fullName evidence="4">Large ribosomal subunit protein uL2</fullName>
    </recommendedName>
    <alternativeName>
        <fullName evidence="5">50S ribosomal protein L2</fullName>
    </alternativeName>
</protein>
<sequence length="259" mass="29156">MKKEKKQKQIINSSEKRLKVILKKHSGRDSSGTISVRHQGGRQKRFYRVIDFKRDKKDIEGKVERIEYDPNRNVDIVLVKYSDGEIRYILHPKDLKLGDTVIASEKAEIKAGNTLKLKNIPLGIQVHNIEIYPGQGGQLMRSAGTYALVIAKEGPYVQLKLPSGEIRRVFADCSATIGQLGNLDHKNRVLGKAGIKIHMGIRPTVRGTAQNPRTHPHGGGEGKSGEGMHPKTPWGKSARGTRTRNKFKWTNKFLVKRRK</sequence>
<dbReference type="SMART" id="SM01383">
    <property type="entry name" value="Ribosomal_L2"/>
    <property type="match status" value="1"/>
</dbReference>
<evidence type="ECO:0000256" key="4">
    <source>
        <dbReference type="ARBA" id="ARBA00035242"/>
    </source>
</evidence>
<dbReference type="FunFam" id="4.10.950.10:FF:000001">
    <property type="entry name" value="50S ribosomal protein L2"/>
    <property type="match status" value="1"/>
</dbReference>
<dbReference type="InterPro" id="IPR008991">
    <property type="entry name" value="Translation_prot_SH3-like_sf"/>
</dbReference>
<dbReference type="PANTHER" id="PTHR13691:SF5">
    <property type="entry name" value="LARGE RIBOSOMAL SUBUNIT PROTEIN UL2M"/>
    <property type="match status" value="1"/>
</dbReference>
<dbReference type="InterPro" id="IPR022666">
    <property type="entry name" value="Ribosomal_uL2_RNA-bd_dom"/>
</dbReference>
<dbReference type="AlphaFoldDB" id="A0A1F7IAS5"/>
<dbReference type="Gene3D" id="2.30.30.30">
    <property type="match status" value="1"/>
</dbReference>
<accession>A0A1F7IAS5</accession>
<dbReference type="Gene3D" id="2.40.50.140">
    <property type="entry name" value="Nucleic acid-binding proteins"/>
    <property type="match status" value="1"/>
</dbReference>